<feature type="chain" id="PRO_5046632893" evidence="3">
    <location>
        <begin position="35"/>
        <end position="426"/>
    </location>
</feature>
<evidence type="ECO:0000313" key="4">
    <source>
        <dbReference type="EMBL" id="MEX6634653.1"/>
    </source>
</evidence>
<keyword evidence="1" id="KW-0479">Metal-binding</keyword>
<evidence type="ECO:0000256" key="2">
    <source>
        <dbReference type="ARBA" id="ARBA00022801"/>
    </source>
</evidence>
<dbReference type="PANTHER" id="PTHR43808:SF17">
    <property type="entry name" value="PEPTIDASE M20"/>
    <property type="match status" value="1"/>
</dbReference>
<dbReference type="InterPro" id="IPR002933">
    <property type="entry name" value="Peptidase_M20"/>
</dbReference>
<evidence type="ECO:0000256" key="3">
    <source>
        <dbReference type="SAM" id="SignalP"/>
    </source>
</evidence>
<sequence length="426" mass="45648">MFSEYQKCQLKRAAALSLGMLTAALSFTAQPASATDSFSDKAVAAIERDVAGFENEATTMLVEVGSIMSPSGEEDERAAKVADKMREIGLNNVKVTEDLNVIGRIPGRSGKAIIFVSTLDDLKTVAEHQRERNAPLNIAGGRVEGPGSNTSSTTVAIIAAARSLLKANFKPKHDVIFAAVSQEETGLNGMRALYDTYKDDAILFVDVLGDGRSISYGALGIHWWKVVAEGPPGHTLRGGLPNINQGIARAVDQIFDLPQPRKYEDRMTRVNVAILNSGKVFNHKPPKGWFSLDIRSLDAPMIEEIESDVRKILRDVAAETSVSLTMVPENMTPGGQIPGALESDLVRWSVAISKRLGLEPALNDAGSANLNIAIANGTPAIGLGGERGGQRGHPDEWADIDAMMRTARHVALLGYFLGQDVPAPAD</sequence>
<accession>A0ABV3Z7W1</accession>
<evidence type="ECO:0000256" key="1">
    <source>
        <dbReference type="ARBA" id="ARBA00022723"/>
    </source>
</evidence>
<feature type="signal peptide" evidence="3">
    <location>
        <begin position="1"/>
        <end position="34"/>
    </location>
</feature>
<dbReference type="Gene3D" id="3.30.70.360">
    <property type="match status" value="1"/>
</dbReference>
<comment type="caution">
    <text evidence="4">The sequence shown here is derived from an EMBL/GenBank/DDBJ whole genome shotgun (WGS) entry which is preliminary data.</text>
</comment>
<name>A0ABV3Z7W1_9PROT</name>
<gene>
    <name evidence="4" type="ORF">ABFZ84_13955</name>
</gene>
<dbReference type="SUPFAM" id="SSF55031">
    <property type="entry name" value="Bacterial exopeptidase dimerisation domain"/>
    <property type="match status" value="1"/>
</dbReference>
<evidence type="ECO:0000313" key="5">
    <source>
        <dbReference type="Proteomes" id="UP001560685"/>
    </source>
</evidence>
<dbReference type="PANTHER" id="PTHR43808">
    <property type="entry name" value="ACETYLORNITHINE DEACETYLASE"/>
    <property type="match status" value="1"/>
</dbReference>
<dbReference type="InterPro" id="IPR050072">
    <property type="entry name" value="Peptidase_M20A"/>
</dbReference>
<organism evidence="4 5">
    <name type="scientific">Hyphococcus lacteus</name>
    <dbReference type="NCBI Taxonomy" id="3143536"/>
    <lineage>
        <taxon>Bacteria</taxon>
        <taxon>Pseudomonadati</taxon>
        <taxon>Pseudomonadota</taxon>
        <taxon>Alphaproteobacteria</taxon>
        <taxon>Parvularculales</taxon>
        <taxon>Parvularculaceae</taxon>
        <taxon>Hyphococcus</taxon>
    </lineage>
</organism>
<dbReference type="Gene3D" id="3.40.630.10">
    <property type="entry name" value="Zn peptidases"/>
    <property type="match status" value="1"/>
</dbReference>
<proteinExistence type="predicted"/>
<dbReference type="InterPro" id="IPR036264">
    <property type="entry name" value="Bact_exopeptidase_dim_dom"/>
</dbReference>
<dbReference type="EMBL" id="JBEHZE010000002">
    <property type="protein sequence ID" value="MEX6634653.1"/>
    <property type="molecule type" value="Genomic_DNA"/>
</dbReference>
<dbReference type="RefSeq" id="WP_369314697.1">
    <property type="nucleotide sequence ID" value="NZ_JBEHZE010000002.1"/>
</dbReference>
<dbReference type="SUPFAM" id="SSF53187">
    <property type="entry name" value="Zn-dependent exopeptidases"/>
    <property type="match status" value="1"/>
</dbReference>
<keyword evidence="3" id="KW-0732">Signal</keyword>
<keyword evidence="5" id="KW-1185">Reference proteome</keyword>
<dbReference type="Proteomes" id="UP001560685">
    <property type="component" value="Unassembled WGS sequence"/>
</dbReference>
<protein>
    <submittedName>
        <fullName evidence="4">M20/M25/M40 family metallo-hydrolase</fullName>
    </submittedName>
</protein>
<reference evidence="4 5" key="1">
    <citation type="submission" date="2024-05" db="EMBL/GenBank/DDBJ databases">
        <title>Three bacterial strains, DH-69, EH-24, and ECK-19 isolated from coastal sediments.</title>
        <authorList>
            <person name="Ye Y.-Q."/>
            <person name="Du Z.-J."/>
        </authorList>
    </citation>
    <scope>NUCLEOTIDE SEQUENCE [LARGE SCALE GENOMIC DNA]</scope>
    <source>
        <strain evidence="4 5">ECK-19</strain>
    </source>
</reference>
<keyword evidence="2" id="KW-0378">Hydrolase</keyword>
<dbReference type="Pfam" id="PF01546">
    <property type="entry name" value="Peptidase_M20"/>
    <property type="match status" value="1"/>
</dbReference>